<name>A0A0A9EHL5_ARUDO</name>
<dbReference type="AlphaFoldDB" id="A0A0A9EHL5"/>
<organism evidence="1">
    <name type="scientific">Arundo donax</name>
    <name type="common">Giant reed</name>
    <name type="synonym">Donax arundinaceus</name>
    <dbReference type="NCBI Taxonomy" id="35708"/>
    <lineage>
        <taxon>Eukaryota</taxon>
        <taxon>Viridiplantae</taxon>
        <taxon>Streptophyta</taxon>
        <taxon>Embryophyta</taxon>
        <taxon>Tracheophyta</taxon>
        <taxon>Spermatophyta</taxon>
        <taxon>Magnoliopsida</taxon>
        <taxon>Liliopsida</taxon>
        <taxon>Poales</taxon>
        <taxon>Poaceae</taxon>
        <taxon>PACMAD clade</taxon>
        <taxon>Arundinoideae</taxon>
        <taxon>Arundineae</taxon>
        <taxon>Arundo</taxon>
    </lineage>
</organism>
<evidence type="ECO:0000313" key="1">
    <source>
        <dbReference type="EMBL" id="JAD99561.1"/>
    </source>
</evidence>
<sequence length="41" mass="4688">MLLNLVHQFGLMRVWFRTPQATALSDAFLACSQNQFILMSS</sequence>
<proteinExistence type="predicted"/>
<accession>A0A0A9EHL5</accession>
<reference evidence="1" key="2">
    <citation type="journal article" date="2015" name="Data Brief">
        <title>Shoot transcriptome of the giant reed, Arundo donax.</title>
        <authorList>
            <person name="Barrero R.A."/>
            <person name="Guerrero F.D."/>
            <person name="Moolhuijzen P."/>
            <person name="Goolsby J.A."/>
            <person name="Tidwell J."/>
            <person name="Bellgard S.E."/>
            <person name="Bellgard M.I."/>
        </authorList>
    </citation>
    <scope>NUCLEOTIDE SEQUENCE</scope>
    <source>
        <tissue evidence="1">Shoot tissue taken approximately 20 cm above the soil surface</tissue>
    </source>
</reference>
<dbReference type="EMBL" id="GBRH01198334">
    <property type="protein sequence ID" value="JAD99561.1"/>
    <property type="molecule type" value="Transcribed_RNA"/>
</dbReference>
<protein>
    <submittedName>
        <fullName evidence="1">Uncharacterized protein</fullName>
    </submittedName>
</protein>
<reference evidence="1" key="1">
    <citation type="submission" date="2014-09" db="EMBL/GenBank/DDBJ databases">
        <authorList>
            <person name="Magalhaes I.L.F."/>
            <person name="Oliveira U."/>
            <person name="Santos F.R."/>
            <person name="Vidigal T.H.D.A."/>
            <person name="Brescovit A.D."/>
            <person name="Santos A.J."/>
        </authorList>
    </citation>
    <scope>NUCLEOTIDE SEQUENCE</scope>
    <source>
        <tissue evidence="1">Shoot tissue taken approximately 20 cm above the soil surface</tissue>
    </source>
</reference>